<keyword evidence="3" id="KW-1185">Reference proteome</keyword>
<feature type="transmembrane region" description="Helical" evidence="1">
    <location>
        <begin position="78"/>
        <end position="99"/>
    </location>
</feature>
<keyword evidence="1" id="KW-0812">Transmembrane</keyword>
<evidence type="ECO:0000256" key="1">
    <source>
        <dbReference type="SAM" id="Phobius"/>
    </source>
</evidence>
<dbReference type="EMBL" id="WTYU01000002">
    <property type="protein sequence ID" value="MXP15495.1"/>
    <property type="molecule type" value="Genomic_DNA"/>
</dbReference>
<organism evidence="2 3">
    <name type="scientific">Allopontixanthobacter confluentis</name>
    <dbReference type="NCBI Taxonomy" id="1849021"/>
    <lineage>
        <taxon>Bacteria</taxon>
        <taxon>Pseudomonadati</taxon>
        <taxon>Pseudomonadota</taxon>
        <taxon>Alphaproteobacteria</taxon>
        <taxon>Sphingomonadales</taxon>
        <taxon>Erythrobacteraceae</taxon>
        <taxon>Allopontixanthobacter</taxon>
    </lineage>
</organism>
<reference evidence="2 3" key="1">
    <citation type="submission" date="2019-12" db="EMBL/GenBank/DDBJ databases">
        <title>Genomic-based taxomic classification of the family Erythrobacteraceae.</title>
        <authorList>
            <person name="Xu L."/>
        </authorList>
    </citation>
    <scope>NUCLEOTIDE SEQUENCE [LARGE SCALE GENOMIC DNA]</scope>
    <source>
        <strain evidence="2 3">KCTC 52259</strain>
    </source>
</reference>
<feature type="transmembrane region" description="Helical" evidence="1">
    <location>
        <begin position="46"/>
        <end position="66"/>
    </location>
</feature>
<protein>
    <submittedName>
        <fullName evidence="2">DUF1294 domain-containing protein</fullName>
    </submittedName>
</protein>
<sequence>MHFLTHANIATFLIAMNFIAFAAFGIDKMLAEAGPRGSVRRISEATLLQLAFLGGIFGAFAGRHLFRHKTRKQPFFTRLYVVAVVQVMGLGMVAGWFYLHQG</sequence>
<dbReference type="OrthoDB" id="72963at2"/>
<gene>
    <name evidence="2" type="ORF">GRI44_12105</name>
</gene>
<accession>A0A6L7GIT2</accession>
<name>A0A6L7GIT2_9SPHN</name>
<dbReference type="Pfam" id="PF06961">
    <property type="entry name" value="DUF1294"/>
    <property type="match status" value="1"/>
</dbReference>
<feature type="transmembrane region" description="Helical" evidence="1">
    <location>
        <begin position="7"/>
        <end position="26"/>
    </location>
</feature>
<evidence type="ECO:0000313" key="3">
    <source>
        <dbReference type="Proteomes" id="UP000473531"/>
    </source>
</evidence>
<comment type="caution">
    <text evidence="2">The sequence shown here is derived from an EMBL/GenBank/DDBJ whole genome shotgun (WGS) entry which is preliminary data.</text>
</comment>
<keyword evidence="1" id="KW-1133">Transmembrane helix</keyword>
<proteinExistence type="predicted"/>
<dbReference type="Proteomes" id="UP000473531">
    <property type="component" value="Unassembled WGS sequence"/>
</dbReference>
<keyword evidence="1" id="KW-0472">Membrane</keyword>
<dbReference type="AlphaFoldDB" id="A0A6L7GIT2"/>
<dbReference type="InterPro" id="IPR010718">
    <property type="entry name" value="DUF1294"/>
</dbReference>
<evidence type="ECO:0000313" key="2">
    <source>
        <dbReference type="EMBL" id="MXP15495.1"/>
    </source>
</evidence>